<proteinExistence type="predicted"/>
<feature type="transmembrane region" description="Helical" evidence="6">
    <location>
        <begin position="215"/>
        <end position="237"/>
    </location>
</feature>
<protein>
    <submittedName>
        <fullName evidence="7">Major facilitator superfamily protein</fullName>
    </submittedName>
</protein>
<gene>
    <name evidence="7" type="ORF">Micbo1qcDRAFT_166458</name>
</gene>
<dbReference type="SUPFAM" id="SSF103473">
    <property type="entry name" value="MFS general substrate transporter"/>
    <property type="match status" value="1"/>
</dbReference>
<dbReference type="EMBL" id="KQ964258">
    <property type="protein sequence ID" value="KXJ88410.1"/>
    <property type="molecule type" value="Genomic_DNA"/>
</dbReference>
<keyword evidence="4 6" id="KW-0472">Membrane</keyword>
<evidence type="ECO:0000256" key="6">
    <source>
        <dbReference type="SAM" id="Phobius"/>
    </source>
</evidence>
<dbReference type="InParanoid" id="A0A136ITW3"/>
<feature type="transmembrane region" description="Helical" evidence="6">
    <location>
        <begin position="158"/>
        <end position="181"/>
    </location>
</feature>
<keyword evidence="8" id="KW-1185">Reference proteome</keyword>
<evidence type="ECO:0000313" key="7">
    <source>
        <dbReference type="EMBL" id="KXJ88410.1"/>
    </source>
</evidence>
<comment type="subcellular location">
    <subcellularLocation>
        <location evidence="1">Membrane</location>
        <topology evidence="1">Multi-pass membrane protein</topology>
    </subcellularLocation>
</comment>
<reference evidence="8" key="1">
    <citation type="submission" date="2016-02" db="EMBL/GenBank/DDBJ databases">
        <title>Draft genome sequence of Microdochium bolleyi, a fungal endophyte of beachgrass.</title>
        <authorList>
            <consortium name="DOE Joint Genome Institute"/>
            <person name="David A.S."/>
            <person name="May G."/>
            <person name="Haridas S."/>
            <person name="Lim J."/>
            <person name="Wang M."/>
            <person name="Labutti K."/>
            <person name="Lipzen A."/>
            <person name="Barry K."/>
            <person name="Grigoriev I.V."/>
        </authorList>
    </citation>
    <scope>NUCLEOTIDE SEQUENCE [LARGE SCALE GENOMIC DNA]</scope>
    <source>
        <strain evidence="8">J235TASD1</strain>
    </source>
</reference>
<feature type="transmembrane region" description="Helical" evidence="6">
    <location>
        <begin position="479"/>
        <end position="499"/>
    </location>
</feature>
<dbReference type="STRING" id="196109.A0A136ITW3"/>
<dbReference type="Gene3D" id="1.20.1250.20">
    <property type="entry name" value="MFS general substrate transporter like domains"/>
    <property type="match status" value="1"/>
</dbReference>
<feature type="transmembrane region" description="Helical" evidence="6">
    <location>
        <begin position="99"/>
        <end position="117"/>
    </location>
</feature>
<evidence type="ECO:0000256" key="5">
    <source>
        <dbReference type="SAM" id="MobiDB-lite"/>
    </source>
</evidence>
<evidence type="ECO:0000256" key="3">
    <source>
        <dbReference type="ARBA" id="ARBA00022989"/>
    </source>
</evidence>
<feature type="transmembrane region" description="Helical" evidence="6">
    <location>
        <begin position="61"/>
        <end position="79"/>
    </location>
</feature>
<dbReference type="PANTHER" id="PTHR23502:SF30">
    <property type="entry name" value="TRANSPORTER, PUTATIVE (AFU_ORTHOLOGUE AFUA_8G04702)-RELATED"/>
    <property type="match status" value="1"/>
</dbReference>
<keyword evidence="2 6" id="KW-0812">Transmembrane</keyword>
<feature type="transmembrane region" description="Helical" evidence="6">
    <location>
        <begin position="327"/>
        <end position="350"/>
    </location>
</feature>
<dbReference type="OrthoDB" id="5215911at2759"/>
<dbReference type="GO" id="GO:0005886">
    <property type="term" value="C:plasma membrane"/>
    <property type="evidence" value="ECO:0007669"/>
    <property type="project" value="TreeGrafter"/>
</dbReference>
<feature type="transmembrane region" description="Helical" evidence="6">
    <location>
        <begin position="511"/>
        <end position="531"/>
    </location>
</feature>
<dbReference type="Pfam" id="PF07690">
    <property type="entry name" value="MFS_1"/>
    <property type="match status" value="1"/>
</dbReference>
<dbReference type="InterPro" id="IPR036259">
    <property type="entry name" value="MFS_trans_sf"/>
</dbReference>
<feature type="transmembrane region" description="Helical" evidence="6">
    <location>
        <begin position="129"/>
        <end position="146"/>
    </location>
</feature>
<sequence length="555" mass="60884">MASIGSDDLQIPGTVYLVDVAQHHEAGTNTQHDGSHQDIVLVPQPSSDPEDPLNWSYRRKLLAVSMGYLYVLGTGIATSLQYSVLADITADTGIQLPDLVSGTGLMFLFFGWACLIWQPIALTYGRRGVYLITMFLTIPIMVWTAYSSSAGEWAAHRVLIGIIVSPIESLCEVTIFDLFFAHNRGTYMGLYVFVLFGSNFLAPLFAGWFNDAYGWRWTMHLGAIVCAVALVLMFFFLEETIYFRGQTIDGLETRPVAPTGGITETKSEKENTDNQSASSSGPGCVDTKSRASSPAQKQGFLGKYALFRPLPGRPSNREMLKMVYRPLVMIFRLPTVAWSGFLYGINLAWYNVLNGTVSPVLTSNPYHWSAALVGCVYAGPIIGAAFACLWSGKVADRVAIHLARRHNGVREAEYRLWVLGISGIISAAGLILWGVGAYHELHWVGLVFGLGMLTFGVVTGGSIAVSYNVDCFKEIAGETTVSVMVIRNTIGFGFSYGITPWWTNTGLQNCFIAAAMISVACTATFLIFVVYGKRIRKWSIPAYQRFIATTVVSQE</sequence>
<dbReference type="GO" id="GO:0022857">
    <property type="term" value="F:transmembrane transporter activity"/>
    <property type="evidence" value="ECO:0007669"/>
    <property type="project" value="InterPro"/>
</dbReference>
<dbReference type="AlphaFoldDB" id="A0A136ITW3"/>
<evidence type="ECO:0000256" key="2">
    <source>
        <dbReference type="ARBA" id="ARBA00022692"/>
    </source>
</evidence>
<dbReference type="FunCoup" id="A0A136ITW3">
    <property type="interactions" value="19"/>
</dbReference>
<accession>A0A136ITW3</accession>
<feature type="transmembrane region" description="Helical" evidence="6">
    <location>
        <begin position="441"/>
        <end position="467"/>
    </location>
</feature>
<dbReference type="InterPro" id="IPR011701">
    <property type="entry name" value="MFS"/>
</dbReference>
<keyword evidence="3 6" id="KW-1133">Transmembrane helix</keyword>
<evidence type="ECO:0000256" key="4">
    <source>
        <dbReference type="ARBA" id="ARBA00023136"/>
    </source>
</evidence>
<feature type="transmembrane region" description="Helical" evidence="6">
    <location>
        <begin position="370"/>
        <end position="395"/>
    </location>
</feature>
<organism evidence="7 8">
    <name type="scientific">Microdochium bolleyi</name>
    <dbReference type="NCBI Taxonomy" id="196109"/>
    <lineage>
        <taxon>Eukaryota</taxon>
        <taxon>Fungi</taxon>
        <taxon>Dikarya</taxon>
        <taxon>Ascomycota</taxon>
        <taxon>Pezizomycotina</taxon>
        <taxon>Sordariomycetes</taxon>
        <taxon>Xylariomycetidae</taxon>
        <taxon>Xylariales</taxon>
        <taxon>Microdochiaceae</taxon>
        <taxon>Microdochium</taxon>
    </lineage>
</organism>
<feature type="transmembrane region" description="Helical" evidence="6">
    <location>
        <begin position="188"/>
        <end position="209"/>
    </location>
</feature>
<feature type="transmembrane region" description="Helical" evidence="6">
    <location>
        <begin position="416"/>
        <end position="435"/>
    </location>
</feature>
<dbReference type="PANTHER" id="PTHR23502">
    <property type="entry name" value="MAJOR FACILITATOR SUPERFAMILY"/>
    <property type="match status" value="1"/>
</dbReference>
<evidence type="ECO:0000256" key="1">
    <source>
        <dbReference type="ARBA" id="ARBA00004141"/>
    </source>
</evidence>
<dbReference type="Proteomes" id="UP000070501">
    <property type="component" value="Unassembled WGS sequence"/>
</dbReference>
<feature type="region of interest" description="Disordered" evidence="5">
    <location>
        <begin position="255"/>
        <end position="295"/>
    </location>
</feature>
<evidence type="ECO:0000313" key="8">
    <source>
        <dbReference type="Proteomes" id="UP000070501"/>
    </source>
</evidence>
<name>A0A136ITW3_9PEZI</name>